<evidence type="ECO:0000313" key="2">
    <source>
        <dbReference type="EMBL" id="KRM99695.1"/>
    </source>
</evidence>
<feature type="transmembrane region" description="Helical" evidence="1">
    <location>
        <begin position="12"/>
        <end position="31"/>
    </location>
</feature>
<dbReference type="Pfam" id="PF12730">
    <property type="entry name" value="ABC2_membrane_4"/>
    <property type="match status" value="1"/>
</dbReference>
<keyword evidence="1" id="KW-0812">Transmembrane</keyword>
<dbReference type="EMBL" id="AYYI01000007">
    <property type="protein sequence ID" value="KRM99695.1"/>
    <property type="molecule type" value="Genomic_DNA"/>
</dbReference>
<comment type="caution">
    <text evidence="2">The sequence shown here is derived from an EMBL/GenBank/DDBJ whole genome shotgun (WGS) entry which is preliminary data.</text>
</comment>
<dbReference type="PATRIC" id="fig|1423796.3.peg.2027"/>
<keyword evidence="1" id="KW-1133">Transmembrane helix</keyword>
<dbReference type="Proteomes" id="UP000051638">
    <property type="component" value="Unassembled WGS sequence"/>
</dbReference>
<dbReference type="RefSeq" id="WP_057873087.1">
    <property type="nucleotide sequence ID" value="NZ_AYYI01000007.1"/>
</dbReference>
<feature type="transmembrane region" description="Helical" evidence="1">
    <location>
        <begin position="138"/>
        <end position="160"/>
    </location>
</feature>
<evidence type="ECO:0000256" key="1">
    <source>
        <dbReference type="SAM" id="Phobius"/>
    </source>
</evidence>
<dbReference type="STRING" id="1423796.FC24_GL001998"/>
<protein>
    <submittedName>
        <fullName evidence="2">ABC superfamily ATP binding cassette transporter, membrane protein</fullName>
    </submittedName>
</protein>
<evidence type="ECO:0000313" key="3">
    <source>
        <dbReference type="Proteomes" id="UP000051638"/>
    </source>
</evidence>
<reference evidence="2 3" key="1">
    <citation type="journal article" date="2015" name="Genome Announc.">
        <title>Expanding the biotechnology potential of lactobacilli through comparative genomics of 213 strains and associated genera.</title>
        <authorList>
            <person name="Sun Z."/>
            <person name="Harris H.M."/>
            <person name="McCann A."/>
            <person name="Guo C."/>
            <person name="Argimon S."/>
            <person name="Zhang W."/>
            <person name="Yang X."/>
            <person name="Jeffery I.B."/>
            <person name="Cooney J.C."/>
            <person name="Kagawa T.F."/>
            <person name="Liu W."/>
            <person name="Song Y."/>
            <person name="Salvetti E."/>
            <person name="Wrobel A."/>
            <person name="Rasinkangas P."/>
            <person name="Parkhill J."/>
            <person name="Rea M.C."/>
            <person name="O'Sullivan O."/>
            <person name="Ritari J."/>
            <person name="Douillard F.P."/>
            <person name="Paul Ross R."/>
            <person name="Yang R."/>
            <person name="Briner A.E."/>
            <person name="Felis G.E."/>
            <person name="de Vos W.M."/>
            <person name="Barrangou R."/>
            <person name="Klaenhammer T.R."/>
            <person name="Caufield P.W."/>
            <person name="Cui Y."/>
            <person name="Zhang H."/>
            <person name="O'Toole P.W."/>
        </authorList>
    </citation>
    <scope>NUCLEOTIDE SEQUENCE [LARGE SCALE GENOMIC DNA]</scope>
    <source>
        <strain evidence="2 3">DSM 20253</strain>
    </source>
</reference>
<accession>A0A0R2D6K2</accession>
<keyword evidence="1" id="KW-0472">Membrane</keyword>
<dbReference type="OrthoDB" id="2323897at2"/>
<feature type="transmembrane region" description="Helical" evidence="1">
    <location>
        <begin position="167"/>
        <end position="188"/>
    </location>
</feature>
<dbReference type="PANTHER" id="PTHR37305:SF1">
    <property type="entry name" value="MEMBRANE PROTEIN"/>
    <property type="match status" value="1"/>
</dbReference>
<sequence>MKKRLAEEIFKFRHQPVALYGTLAFVILLIYTGLNEGATPQMLALGFGTNQWLALVLFALSSSIFAMEYQHGTILMLVYKSSSRLSLYLAKFLVVFLYSVLLAGVSLVVTFGLKIILIGGKYSWVMPINGHQSLLTALLLNLAGTLIYGLFIISLAFMLLMLVKLNVAVVGIGFAIGFIGTSLSRAFIGAFPQLSGIAKWNPLNMIFVSQQLADPKYARLSLLSNSQIILATILYALLFMVIGFNLFKRRRV</sequence>
<gene>
    <name evidence="2" type="ORF">FC24_GL001998</name>
</gene>
<feature type="transmembrane region" description="Helical" evidence="1">
    <location>
        <begin position="51"/>
        <end position="67"/>
    </location>
</feature>
<keyword evidence="3" id="KW-1185">Reference proteome</keyword>
<proteinExistence type="predicted"/>
<dbReference type="AlphaFoldDB" id="A0A0R2D6K2"/>
<feature type="transmembrane region" description="Helical" evidence="1">
    <location>
        <begin position="88"/>
        <end position="118"/>
    </location>
</feature>
<organism evidence="2 3">
    <name type="scientific">Loigolactobacillus rennini DSM 20253</name>
    <dbReference type="NCBI Taxonomy" id="1423796"/>
    <lineage>
        <taxon>Bacteria</taxon>
        <taxon>Bacillati</taxon>
        <taxon>Bacillota</taxon>
        <taxon>Bacilli</taxon>
        <taxon>Lactobacillales</taxon>
        <taxon>Lactobacillaceae</taxon>
        <taxon>Loigolactobacillus</taxon>
    </lineage>
</organism>
<dbReference type="PANTHER" id="PTHR37305">
    <property type="entry name" value="INTEGRAL MEMBRANE PROTEIN-RELATED"/>
    <property type="match status" value="1"/>
</dbReference>
<name>A0A0R2D6K2_9LACO</name>
<feature type="transmembrane region" description="Helical" evidence="1">
    <location>
        <begin position="228"/>
        <end position="247"/>
    </location>
</feature>